<dbReference type="InterPro" id="IPR027417">
    <property type="entry name" value="P-loop_NTPase"/>
</dbReference>
<dbReference type="PANTHER" id="PTHR10465">
    <property type="entry name" value="TRANSMEMBRANE GTPASE FZO1"/>
    <property type="match status" value="1"/>
</dbReference>
<dbReference type="InterPro" id="IPR030381">
    <property type="entry name" value="G_DYNAMIN_dom"/>
</dbReference>
<gene>
    <name evidence="16" type="primary">fzo1_3</name>
    <name evidence="16" type="ORF">g.21976</name>
</gene>
<evidence type="ECO:0000256" key="13">
    <source>
        <dbReference type="SAM" id="MobiDB-lite"/>
    </source>
</evidence>
<evidence type="ECO:0000259" key="15">
    <source>
        <dbReference type="PROSITE" id="PS51718"/>
    </source>
</evidence>
<dbReference type="GO" id="GO:0008053">
    <property type="term" value="P:mitochondrial fusion"/>
    <property type="evidence" value="ECO:0007669"/>
    <property type="project" value="TreeGrafter"/>
</dbReference>
<dbReference type="AlphaFoldDB" id="A0A1D1YS18"/>
<dbReference type="Gene3D" id="3.40.50.300">
    <property type="entry name" value="P-loop containing nucleotide triphosphate hydrolases"/>
    <property type="match status" value="1"/>
</dbReference>
<evidence type="ECO:0000256" key="3">
    <source>
        <dbReference type="ARBA" id="ARBA00022692"/>
    </source>
</evidence>
<evidence type="ECO:0000256" key="2">
    <source>
        <dbReference type="ARBA" id="ARBA00004294"/>
    </source>
</evidence>
<feature type="transmembrane region" description="Helical" evidence="14">
    <location>
        <begin position="697"/>
        <end position="715"/>
    </location>
</feature>
<feature type="coiled-coil region" evidence="12">
    <location>
        <begin position="494"/>
        <end position="526"/>
    </location>
</feature>
<feature type="region of interest" description="Disordered" evidence="13">
    <location>
        <begin position="1"/>
        <end position="50"/>
    </location>
</feature>
<keyword evidence="11 14" id="KW-0472">Membrane</keyword>
<accession>A0A1D1YS18</accession>
<evidence type="ECO:0000256" key="1">
    <source>
        <dbReference type="ARBA" id="ARBA00004225"/>
    </source>
</evidence>
<evidence type="ECO:0000256" key="6">
    <source>
        <dbReference type="ARBA" id="ARBA00022801"/>
    </source>
</evidence>
<comment type="subcellular location">
    <subcellularLocation>
        <location evidence="1">Mitochondrion membrane</location>
        <topology evidence="1">Multi-pass membrane protein</topology>
    </subcellularLocation>
    <subcellularLocation>
        <location evidence="2">Mitochondrion outer membrane</location>
    </subcellularLocation>
</comment>
<dbReference type="InterPro" id="IPR027094">
    <property type="entry name" value="Mitofusin_fam"/>
</dbReference>
<dbReference type="PANTHER" id="PTHR10465:SF0">
    <property type="entry name" value="SARCALUMENIN"/>
    <property type="match status" value="1"/>
</dbReference>
<dbReference type="EMBL" id="GDJX01010527">
    <property type="protein sequence ID" value="JAT57409.1"/>
    <property type="molecule type" value="Transcribed_RNA"/>
</dbReference>
<keyword evidence="5" id="KW-1000">Mitochondrion outer membrane</keyword>
<dbReference type="Pfam" id="PF00350">
    <property type="entry name" value="Dynamin_N"/>
    <property type="match status" value="1"/>
</dbReference>
<evidence type="ECO:0000256" key="9">
    <source>
        <dbReference type="ARBA" id="ARBA00023128"/>
    </source>
</evidence>
<dbReference type="PROSITE" id="PS51718">
    <property type="entry name" value="G_DYNAMIN_2"/>
    <property type="match status" value="1"/>
</dbReference>
<evidence type="ECO:0000313" key="16">
    <source>
        <dbReference type="EMBL" id="JAT57409.1"/>
    </source>
</evidence>
<keyword evidence="8 12" id="KW-0175">Coiled coil</keyword>
<dbReference type="SUPFAM" id="SSF52540">
    <property type="entry name" value="P-loop containing nucleoside triphosphate hydrolases"/>
    <property type="match status" value="1"/>
</dbReference>
<evidence type="ECO:0000256" key="11">
    <source>
        <dbReference type="ARBA" id="ARBA00023136"/>
    </source>
</evidence>
<protein>
    <submittedName>
        <fullName evidence="16">Transmembrane GTPase fzo1</fullName>
    </submittedName>
</protein>
<evidence type="ECO:0000256" key="4">
    <source>
        <dbReference type="ARBA" id="ARBA00022741"/>
    </source>
</evidence>
<evidence type="ECO:0000256" key="12">
    <source>
        <dbReference type="SAM" id="Coils"/>
    </source>
</evidence>
<dbReference type="InterPro" id="IPR045063">
    <property type="entry name" value="Dynamin_N"/>
</dbReference>
<dbReference type="GO" id="GO:0003924">
    <property type="term" value="F:GTPase activity"/>
    <property type="evidence" value="ECO:0007669"/>
    <property type="project" value="InterPro"/>
</dbReference>
<sequence>MSQLLKNHPKVSSSENGLRNNTHIKIDNSSPSSSQKISLPPLTEHKNSNIHNGTLKYSLDYAQKSKKLMSLLDDTCSILKQVRETNKQRWDLHYPFVGIKKPRTPILKSYNDSNIRSISKSSTLIQLSKFRQKVYDQLHTPTDMSSSQEFNSKLNVLKLDLKRGDTSSAETVFEDLDKGAIATLLDGRLAQTAKRCESLHARISDTSSKVLVAGDVNAGKSTFVNALLRREVMPVDQQPCTTLFCEVLDVQENDGIEKIHAIKDITSYERTDTSTYTVIEWKDLYDIIVNNEESGEYTQLKIYTKDRRNAQESLLHNGIVDIALIDCPGLNRDTLKTTALFARQEEIDVIIFVVSAENHFTLSAKEFLSNASKEKAYLFIVVNRFDNIKHKEKCRRAILEQIKEVSPRTHEYAKDLVHFVTSTSIKIEKDSDNTDNLSHNFNVTDQNVNDTKSIEDFSSLEESLRTFVLKKRSKSKLAPAQHYLDNLVTDIGVLVEFNRSIAQQENDKANMELKEAERVYNKLVSDQKSALTTAEKSETRTCEEIQNFTRKTLEKAIENVGKSVSCEFNGILNIWGYANDLRDSMLDDIQKEAVVSEENAKNQTAQCIELIQNLGKDLGEVKQVNLDRMYIKPGMSISINIEISDFIEFDLNEKFSEGLGLAGLASGAVMCAAAKLDALSCLWKLTGFVGFNNMRRLALPLVGLAGLGIVTYVLFDAKHVISRKVARKIRSHLKRSDYVNIETNRIVRQGRKKIRMVSDNLRDRFRKAVEEEETKQVAQRISYKKSEEAVKFFEKTFNQNEQVAKCLEDLLGNNEWEDYEEISALN</sequence>
<dbReference type="GO" id="GO:0005525">
    <property type="term" value="F:GTP binding"/>
    <property type="evidence" value="ECO:0007669"/>
    <property type="project" value="UniProtKB-KW"/>
</dbReference>
<name>A0A1D1YS18_9ARAE</name>
<proteinExistence type="predicted"/>
<feature type="compositionally biased region" description="Low complexity" evidence="13">
    <location>
        <begin position="29"/>
        <end position="41"/>
    </location>
</feature>
<keyword evidence="10" id="KW-0342">GTP-binding</keyword>
<dbReference type="GO" id="GO:0005741">
    <property type="term" value="C:mitochondrial outer membrane"/>
    <property type="evidence" value="ECO:0007669"/>
    <property type="project" value="UniProtKB-SubCell"/>
</dbReference>
<reference evidence="16" key="1">
    <citation type="submission" date="2015-07" db="EMBL/GenBank/DDBJ databases">
        <title>Transcriptome Assembly of Anthurium amnicola.</title>
        <authorList>
            <person name="Suzuki J."/>
        </authorList>
    </citation>
    <scope>NUCLEOTIDE SEQUENCE</scope>
</reference>
<organism evidence="16">
    <name type="scientific">Anthurium amnicola</name>
    <dbReference type="NCBI Taxonomy" id="1678845"/>
    <lineage>
        <taxon>Eukaryota</taxon>
        <taxon>Viridiplantae</taxon>
        <taxon>Streptophyta</taxon>
        <taxon>Embryophyta</taxon>
        <taxon>Tracheophyta</taxon>
        <taxon>Spermatophyta</taxon>
        <taxon>Magnoliopsida</taxon>
        <taxon>Liliopsida</taxon>
        <taxon>Araceae</taxon>
        <taxon>Pothoideae</taxon>
        <taxon>Potheae</taxon>
        <taxon>Anthurium</taxon>
    </lineage>
</organism>
<keyword evidence="4" id="KW-0547">Nucleotide-binding</keyword>
<keyword evidence="6" id="KW-0378">Hydrolase</keyword>
<dbReference type="FunFam" id="3.40.50.300:FF:000638">
    <property type="entry name" value="Transmembrane GTPase Fzo1, putative"/>
    <property type="match status" value="1"/>
</dbReference>
<evidence type="ECO:0000256" key="10">
    <source>
        <dbReference type="ARBA" id="ARBA00023134"/>
    </source>
</evidence>
<evidence type="ECO:0000256" key="5">
    <source>
        <dbReference type="ARBA" id="ARBA00022787"/>
    </source>
</evidence>
<dbReference type="GO" id="GO:0051646">
    <property type="term" value="P:mitochondrion localization"/>
    <property type="evidence" value="ECO:0007669"/>
    <property type="project" value="TreeGrafter"/>
</dbReference>
<feature type="domain" description="Dynamin-type G" evidence="15">
    <location>
        <begin position="204"/>
        <end position="502"/>
    </location>
</feature>
<feature type="compositionally biased region" description="Polar residues" evidence="13">
    <location>
        <begin position="1"/>
        <end position="23"/>
    </location>
</feature>
<keyword evidence="9" id="KW-0496">Mitochondrion</keyword>
<keyword evidence="7 14" id="KW-1133">Transmembrane helix</keyword>
<evidence type="ECO:0000256" key="14">
    <source>
        <dbReference type="SAM" id="Phobius"/>
    </source>
</evidence>
<evidence type="ECO:0000256" key="7">
    <source>
        <dbReference type="ARBA" id="ARBA00022989"/>
    </source>
</evidence>
<keyword evidence="3 14" id="KW-0812">Transmembrane</keyword>
<evidence type="ECO:0000256" key="8">
    <source>
        <dbReference type="ARBA" id="ARBA00023054"/>
    </source>
</evidence>